<dbReference type="EMBL" id="LGRX02014799">
    <property type="protein sequence ID" value="KAK3264095.1"/>
    <property type="molecule type" value="Genomic_DNA"/>
</dbReference>
<evidence type="ECO:0000313" key="1">
    <source>
        <dbReference type="EMBL" id="KAK3264095.1"/>
    </source>
</evidence>
<accession>A0AAE0KXI9</accession>
<dbReference type="Proteomes" id="UP001190700">
    <property type="component" value="Unassembled WGS sequence"/>
</dbReference>
<reference evidence="1 2" key="1">
    <citation type="journal article" date="2015" name="Genome Biol. Evol.">
        <title>Comparative Genomics of a Bacterivorous Green Alga Reveals Evolutionary Causalities and Consequences of Phago-Mixotrophic Mode of Nutrition.</title>
        <authorList>
            <person name="Burns J.A."/>
            <person name="Paasch A."/>
            <person name="Narechania A."/>
            <person name="Kim E."/>
        </authorList>
    </citation>
    <scope>NUCLEOTIDE SEQUENCE [LARGE SCALE GENOMIC DNA]</scope>
    <source>
        <strain evidence="1 2">PLY_AMNH</strain>
    </source>
</reference>
<protein>
    <submittedName>
        <fullName evidence="1">Uncharacterized protein</fullName>
    </submittedName>
</protein>
<organism evidence="1 2">
    <name type="scientific">Cymbomonas tetramitiformis</name>
    <dbReference type="NCBI Taxonomy" id="36881"/>
    <lineage>
        <taxon>Eukaryota</taxon>
        <taxon>Viridiplantae</taxon>
        <taxon>Chlorophyta</taxon>
        <taxon>Pyramimonadophyceae</taxon>
        <taxon>Pyramimonadales</taxon>
        <taxon>Pyramimonadaceae</taxon>
        <taxon>Cymbomonas</taxon>
    </lineage>
</organism>
<gene>
    <name evidence="1" type="ORF">CYMTET_27141</name>
</gene>
<dbReference type="AlphaFoldDB" id="A0AAE0KXI9"/>
<dbReference type="SUPFAM" id="SSF48452">
    <property type="entry name" value="TPR-like"/>
    <property type="match status" value="1"/>
</dbReference>
<feature type="non-terminal residue" evidence="1">
    <location>
        <position position="80"/>
    </location>
</feature>
<evidence type="ECO:0000313" key="2">
    <source>
        <dbReference type="Proteomes" id="UP001190700"/>
    </source>
</evidence>
<proteinExistence type="predicted"/>
<comment type="caution">
    <text evidence="1">The sequence shown here is derived from an EMBL/GenBank/DDBJ whole genome shotgun (WGS) entry which is preliminary data.</text>
</comment>
<keyword evidence="2" id="KW-1185">Reference proteome</keyword>
<name>A0AAE0KXI9_9CHLO</name>
<dbReference type="InterPro" id="IPR011990">
    <property type="entry name" value="TPR-like_helical_dom_sf"/>
</dbReference>
<sequence length="80" mass="8899">MSDLPWTDAKTIEECRTLYARGQLPGNPEEACGTHFQLAWALAHSSAKKDNKEAVALLNQAASVDFQDKADFRAHFYTLS</sequence>
<dbReference type="Gene3D" id="1.25.40.10">
    <property type="entry name" value="Tetratricopeptide repeat domain"/>
    <property type="match status" value="1"/>
</dbReference>